<protein>
    <submittedName>
        <fullName evidence="1">Uncharacterized protein</fullName>
    </submittedName>
</protein>
<evidence type="ECO:0000313" key="1">
    <source>
        <dbReference type="EMBL" id="KAJ8683860.1"/>
    </source>
</evidence>
<gene>
    <name evidence="1" type="ORF">QAD02_019652</name>
</gene>
<keyword evidence="2" id="KW-1185">Reference proteome</keyword>
<evidence type="ECO:0000313" key="2">
    <source>
        <dbReference type="Proteomes" id="UP001239111"/>
    </source>
</evidence>
<sequence>MEVIVMTMDEIFTEYVLSWNDDCFDEQRQYFRSKGHGSGGGNNKGALSALTLLAFLFLLNVMQQCLQENNSTETTTPAAILLREGQQPISLVAEEDGAIAETRDSVKNLAKEKTEEKTKPITQGFG</sequence>
<accession>A0ACC2PJV3</accession>
<reference evidence="1" key="1">
    <citation type="submission" date="2023-04" db="EMBL/GenBank/DDBJ databases">
        <title>A chromosome-level genome assembly of the parasitoid wasp Eretmocerus hayati.</title>
        <authorList>
            <person name="Zhong Y."/>
            <person name="Liu S."/>
            <person name="Liu Y."/>
        </authorList>
    </citation>
    <scope>NUCLEOTIDE SEQUENCE</scope>
    <source>
        <strain evidence="1">ZJU_SS_LIU_2023</strain>
    </source>
</reference>
<organism evidence="1 2">
    <name type="scientific">Eretmocerus hayati</name>
    <dbReference type="NCBI Taxonomy" id="131215"/>
    <lineage>
        <taxon>Eukaryota</taxon>
        <taxon>Metazoa</taxon>
        <taxon>Ecdysozoa</taxon>
        <taxon>Arthropoda</taxon>
        <taxon>Hexapoda</taxon>
        <taxon>Insecta</taxon>
        <taxon>Pterygota</taxon>
        <taxon>Neoptera</taxon>
        <taxon>Endopterygota</taxon>
        <taxon>Hymenoptera</taxon>
        <taxon>Apocrita</taxon>
        <taxon>Proctotrupomorpha</taxon>
        <taxon>Chalcidoidea</taxon>
        <taxon>Aphelinidae</taxon>
        <taxon>Aphelininae</taxon>
        <taxon>Eretmocerus</taxon>
    </lineage>
</organism>
<dbReference type="EMBL" id="CM056741">
    <property type="protein sequence ID" value="KAJ8683860.1"/>
    <property type="molecule type" value="Genomic_DNA"/>
</dbReference>
<dbReference type="Proteomes" id="UP001239111">
    <property type="component" value="Chromosome 1"/>
</dbReference>
<comment type="caution">
    <text evidence="1">The sequence shown here is derived from an EMBL/GenBank/DDBJ whole genome shotgun (WGS) entry which is preliminary data.</text>
</comment>
<name>A0ACC2PJV3_9HYME</name>
<proteinExistence type="predicted"/>